<organism evidence="2 3">
    <name type="scientific">Actinomadura fulvescens</name>
    <dbReference type="NCBI Taxonomy" id="46160"/>
    <lineage>
        <taxon>Bacteria</taxon>
        <taxon>Bacillati</taxon>
        <taxon>Actinomycetota</taxon>
        <taxon>Actinomycetes</taxon>
        <taxon>Streptosporangiales</taxon>
        <taxon>Thermomonosporaceae</taxon>
        <taxon>Actinomadura</taxon>
    </lineage>
</organism>
<accession>A0ABP6BNC6</accession>
<evidence type="ECO:0000313" key="3">
    <source>
        <dbReference type="Proteomes" id="UP001501509"/>
    </source>
</evidence>
<keyword evidence="3" id="KW-1185">Reference proteome</keyword>
<dbReference type="Proteomes" id="UP001501509">
    <property type="component" value="Unassembled WGS sequence"/>
</dbReference>
<sequence>MPGKTIPEPQFPSDDGSAEPRLAQALAGYAAGRVGEHAVLQELHDARLLVPVVAVLTEEERVAPGELRREKSSDMALPTLVGEDGRRGVLGFTSADTLRAWRPDARPVAVHARRACLAALDESAHALVVDVAGPVPFAVEGLHLHLLAEGRPVPPPHEDPEVLGVIEAAFGSEPGVSGVQVAKGGGAELAVRFAVVPGHDERATVQRVSDRLAELLRGRIVGGVELTVMRGGPAR</sequence>
<feature type="domain" description="SseB protein N-terminal" evidence="1">
    <location>
        <begin position="22"/>
        <end position="141"/>
    </location>
</feature>
<name>A0ABP6BNC6_9ACTN</name>
<reference evidence="3" key="1">
    <citation type="journal article" date="2019" name="Int. J. Syst. Evol. Microbiol.">
        <title>The Global Catalogue of Microorganisms (GCM) 10K type strain sequencing project: providing services to taxonomists for standard genome sequencing and annotation.</title>
        <authorList>
            <consortium name="The Broad Institute Genomics Platform"/>
            <consortium name="The Broad Institute Genome Sequencing Center for Infectious Disease"/>
            <person name="Wu L."/>
            <person name="Ma J."/>
        </authorList>
    </citation>
    <scope>NUCLEOTIDE SEQUENCE [LARGE SCALE GENOMIC DNA]</scope>
    <source>
        <strain evidence="3">JCM 6833</strain>
    </source>
</reference>
<dbReference type="RefSeq" id="WP_344538028.1">
    <property type="nucleotide sequence ID" value="NZ_BAAATD010000001.1"/>
</dbReference>
<dbReference type="EMBL" id="BAAATD010000001">
    <property type="protein sequence ID" value="GAA2579306.1"/>
    <property type="molecule type" value="Genomic_DNA"/>
</dbReference>
<gene>
    <name evidence="2" type="ORF">GCM10010411_09810</name>
</gene>
<dbReference type="Pfam" id="PF07179">
    <property type="entry name" value="SseB"/>
    <property type="match status" value="1"/>
</dbReference>
<comment type="caution">
    <text evidence="2">The sequence shown here is derived from an EMBL/GenBank/DDBJ whole genome shotgun (WGS) entry which is preliminary data.</text>
</comment>
<protein>
    <submittedName>
        <fullName evidence="2">SseB family protein</fullName>
    </submittedName>
</protein>
<evidence type="ECO:0000313" key="2">
    <source>
        <dbReference type="EMBL" id="GAA2579306.1"/>
    </source>
</evidence>
<proteinExistence type="predicted"/>
<evidence type="ECO:0000259" key="1">
    <source>
        <dbReference type="Pfam" id="PF07179"/>
    </source>
</evidence>
<dbReference type="InterPro" id="IPR009839">
    <property type="entry name" value="SseB_N"/>
</dbReference>